<feature type="transmembrane region" description="Helical" evidence="6">
    <location>
        <begin position="123"/>
        <end position="146"/>
    </location>
</feature>
<dbReference type="Gene3D" id="1.20.1250.20">
    <property type="entry name" value="MFS general substrate transporter like domains"/>
    <property type="match status" value="1"/>
</dbReference>
<feature type="compositionally biased region" description="Basic and acidic residues" evidence="5">
    <location>
        <begin position="338"/>
        <end position="358"/>
    </location>
</feature>
<keyword evidence="3 6" id="KW-1133">Transmembrane helix</keyword>
<feature type="transmembrane region" description="Helical" evidence="6">
    <location>
        <begin position="12"/>
        <end position="32"/>
    </location>
</feature>
<feature type="transmembrane region" description="Helical" evidence="6">
    <location>
        <begin position="244"/>
        <end position="267"/>
    </location>
</feature>
<evidence type="ECO:0000256" key="4">
    <source>
        <dbReference type="ARBA" id="ARBA00023136"/>
    </source>
</evidence>
<dbReference type="EMBL" id="AGUE01000296">
    <property type="protein sequence ID" value="EHK96007.1"/>
    <property type="molecule type" value="Genomic_DNA"/>
</dbReference>
<dbReference type="PANTHER" id="PTHR23501">
    <property type="entry name" value="MAJOR FACILITATOR SUPERFAMILY"/>
    <property type="match status" value="1"/>
</dbReference>
<dbReference type="Pfam" id="PF07690">
    <property type="entry name" value="MFS_1"/>
    <property type="match status" value="1"/>
</dbReference>
<evidence type="ECO:0000256" key="6">
    <source>
        <dbReference type="SAM" id="Phobius"/>
    </source>
</evidence>
<feature type="transmembrane region" description="Helical" evidence="6">
    <location>
        <begin position="73"/>
        <end position="91"/>
    </location>
</feature>
<feature type="transmembrane region" description="Helical" evidence="6">
    <location>
        <begin position="44"/>
        <end position="66"/>
    </location>
</feature>
<sequence length="358" mass="39036">MVLGEVNYGTRTLFLGIFLFGLDVNIIGVAIPKITSEFGSLDKVAWYGSAYLLTVTAFQPGFGNLYRFFNAKLIYLLSIVIFEAPASNILIFGRALLGVGAAGLLQGALAIISYSVPLEKVPVYQGVVTGAIGISVSVGPVIGGALTQYAGWIWGGHTYPWQDSRIIGLFVGSGLLAILFCYWLWMQGEMALIPLRILRKRSIAMGAVTLFAINITLNIYGYYLPLFFQAAQGVGVTESGIRQMALVLPEIVAVGLTGFVVTKWGYYIKLTHRSDCRFLFSAFWICIFDTCSRVVEVGASALAEISPSPEVLAALRQSKVAEQRVVEHEMQRNSSSTKPDESRGDLSANEKDEKKTMV</sequence>
<keyword evidence="4 6" id="KW-0472">Membrane</keyword>
<dbReference type="Proteomes" id="UP000005446">
    <property type="component" value="Unassembled WGS sequence"/>
</dbReference>
<dbReference type="PANTHER" id="PTHR23501:SF199">
    <property type="entry name" value="MFS EFFLUX TRANSPORTER INPD-RELATED"/>
    <property type="match status" value="1"/>
</dbReference>
<evidence type="ECO:0000313" key="8">
    <source>
        <dbReference type="Proteomes" id="UP000005446"/>
    </source>
</evidence>
<accession>H0EZN4</accession>
<evidence type="ECO:0000313" key="7">
    <source>
        <dbReference type="EMBL" id="EHK96007.1"/>
    </source>
</evidence>
<comment type="caution">
    <text evidence="7">The sequence shown here is derived from an EMBL/GenBank/DDBJ whole genome shotgun (WGS) entry which is preliminary data.</text>
</comment>
<comment type="subcellular location">
    <subcellularLocation>
        <location evidence="1">Membrane</location>
        <topology evidence="1">Multi-pass membrane protein</topology>
    </subcellularLocation>
</comment>
<dbReference type="InterPro" id="IPR036259">
    <property type="entry name" value="MFS_trans_sf"/>
</dbReference>
<evidence type="ECO:0000256" key="1">
    <source>
        <dbReference type="ARBA" id="ARBA00004141"/>
    </source>
</evidence>
<feature type="transmembrane region" description="Helical" evidence="6">
    <location>
        <begin position="205"/>
        <end position="224"/>
    </location>
</feature>
<evidence type="ECO:0000256" key="3">
    <source>
        <dbReference type="ARBA" id="ARBA00022989"/>
    </source>
</evidence>
<gene>
    <name evidence="7" type="ORF">M7I_8310</name>
</gene>
<feature type="transmembrane region" description="Helical" evidence="6">
    <location>
        <begin position="166"/>
        <end position="185"/>
    </location>
</feature>
<protein>
    <submittedName>
        <fullName evidence="7">Putative HC-toxin efflux carrier TOXA</fullName>
    </submittedName>
</protein>
<name>H0EZN4_GLAL7</name>
<dbReference type="GO" id="GO:0005886">
    <property type="term" value="C:plasma membrane"/>
    <property type="evidence" value="ECO:0007669"/>
    <property type="project" value="TreeGrafter"/>
</dbReference>
<dbReference type="OrthoDB" id="10021397at2759"/>
<dbReference type="AlphaFoldDB" id="H0EZN4"/>
<feature type="transmembrane region" description="Helical" evidence="6">
    <location>
        <begin position="97"/>
        <end position="116"/>
    </location>
</feature>
<dbReference type="InterPro" id="IPR011701">
    <property type="entry name" value="MFS"/>
</dbReference>
<organism evidence="7 8">
    <name type="scientific">Glarea lozoyensis (strain ATCC 74030 / MF5533)</name>
    <dbReference type="NCBI Taxonomy" id="1104152"/>
    <lineage>
        <taxon>Eukaryota</taxon>
        <taxon>Fungi</taxon>
        <taxon>Dikarya</taxon>
        <taxon>Ascomycota</taxon>
        <taxon>Pezizomycotina</taxon>
        <taxon>Leotiomycetes</taxon>
        <taxon>Helotiales</taxon>
        <taxon>Helotiaceae</taxon>
        <taxon>Glarea</taxon>
    </lineage>
</organism>
<feature type="region of interest" description="Disordered" evidence="5">
    <location>
        <begin position="324"/>
        <end position="358"/>
    </location>
</feature>
<dbReference type="SUPFAM" id="SSF103473">
    <property type="entry name" value="MFS general substrate transporter"/>
    <property type="match status" value="1"/>
</dbReference>
<evidence type="ECO:0000256" key="2">
    <source>
        <dbReference type="ARBA" id="ARBA00022692"/>
    </source>
</evidence>
<dbReference type="InParanoid" id="H0EZN4"/>
<proteinExistence type="predicted"/>
<keyword evidence="8" id="KW-1185">Reference proteome</keyword>
<keyword evidence="2 6" id="KW-0812">Transmembrane</keyword>
<dbReference type="GO" id="GO:0022857">
    <property type="term" value="F:transmembrane transporter activity"/>
    <property type="evidence" value="ECO:0007669"/>
    <property type="project" value="InterPro"/>
</dbReference>
<dbReference type="HOGENOM" id="CLU_773998_0_0_1"/>
<evidence type="ECO:0000256" key="5">
    <source>
        <dbReference type="SAM" id="MobiDB-lite"/>
    </source>
</evidence>
<reference evidence="7 8" key="1">
    <citation type="journal article" date="2012" name="Eukaryot. Cell">
        <title>Genome sequence of the fungus Glarea lozoyensis: the first genome sequence of a species from the Helotiaceae family.</title>
        <authorList>
            <person name="Youssar L."/>
            <person name="Gruening B.A."/>
            <person name="Erxleben A."/>
            <person name="Guenther S."/>
            <person name="Huettel W."/>
        </authorList>
    </citation>
    <scope>NUCLEOTIDE SEQUENCE [LARGE SCALE GENOMIC DNA]</scope>
    <source>
        <strain evidence="8">ATCC 74030 / MF5533</strain>
    </source>
</reference>